<keyword evidence="2" id="KW-1185">Reference proteome</keyword>
<accession>A0ABR2WQG4</accession>
<name>A0ABR2WQG4_9FUNG</name>
<proteinExistence type="predicted"/>
<evidence type="ECO:0000313" key="1">
    <source>
        <dbReference type="EMBL" id="KAK9763760.1"/>
    </source>
</evidence>
<sequence length="112" mass="12829">MDHFEKSRYIGQQHLREESCAAGIGYHQFFDGLAYKQDRLDSDWLCDNAHCSTHNAIAKTDCMKQMGIPFFRRRLSGWSEGWIREIFHSSGDTVLRDRGSSLASVDRQSGLS</sequence>
<gene>
    <name evidence="1" type="ORF">K7432_009292</name>
</gene>
<evidence type="ECO:0000313" key="2">
    <source>
        <dbReference type="Proteomes" id="UP001479436"/>
    </source>
</evidence>
<dbReference type="Proteomes" id="UP001479436">
    <property type="component" value="Unassembled WGS sequence"/>
</dbReference>
<comment type="caution">
    <text evidence="1">The sequence shown here is derived from an EMBL/GenBank/DDBJ whole genome shotgun (WGS) entry which is preliminary data.</text>
</comment>
<reference evidence="1 2" key="1">
    <citation type="submission" date="2023-04" db="EMBL/GenBank/DDBJ databases">
        <title>Genome of Basidiobolus ranarum AG-B5.</title>
        <authorList>
            <person name="Stajich J.E."/>
            <person name="Carter-House D."/>
            <person name="Gryganskyi A."/>
        </authorList>
    </citation>
    <scope>NUCLEOTIDE SEQUENCE [LARGE SCALE GENOMIC DNA]</scope>
    <source>
        <strain evidence="1 2">AG-B5</strain>
    </source>
</reference>
<dbReference type="EMBL" id="JASJQH010000563">
    <property type="protein sequence ID" value="KAK9763760.1"/>
    <property type="molecule type" value="Genomic_DNA"/>
</dbReference>
<protein>
    <submittedName>
        <fullName evidence="1">Uncharacterized protein</fullName>
    </submittedName>
</protein>
<organism evidence="1 2">
    <name type="scientific">Basidiobolus ranarum</name>
    <dbReference type="NCBI Taxonomy" id="34480"/>
    <lineage>
        <taxon>Eukaryota</taxon>
        <taxon>Fungi</taxon>
        <taxon>Fungi incertae sedis</taxon>
        <taxon>Zoopagomycota</taxon>
        <taxon>Entomophthoromycotina</taxon>
        <taxon>Basidiobolomycetes</taxon>
        <taxon>Basidiobolales</taxon>
        <taxon>Basidiobolaceae</taxon>
        <taxon>Basidiobolus</taxon>
    </lineage>
</organism>